<dbReference type="AlphaFoldDB" id="V7PE37"/>
<protein>
    <recommendedName>
        <fullName evidence="4">Fam-a protein</fullName>
    </recommendedName>
</protein>
<dbReference type="SUPFAM" id="SSF55961">
    <property type="entry name" value="Bet v1-like"/>
    <property type="match status" value="1"/>
</dbReference>
<feature type="signal peptide" evidence="1">
    <location>
        <begin position="1"/>
        <end position="25"/>
    </location>
</feature>
<keyword evidence="1" id="KW-0732">Signal</keyword>
<gene>
    <name evidence="2" type="ORF">YYC_04879</name>
</gene>
<dbReference type="Proteomes" id="UP000018538">
    <property type="component" value="Unassembled WGS sequence"/>
</dbReference>
<feature type="chain" id="PRO_5004765108" description="Fam-a protein" evidence="1">
    <location>
        <begin position="26"/>
        <end position="268"/>
    </location>
</feature>
<accession>V7PE37</accession>
<keyword evidence="3" id="KW-1185">Reference proteome</keyword>
<dbReference type="InterPro" id="IPR006486">
    <property type="entry name" value="PYST_A"/>
</dbReference>
<proteinExistence type="predicted"/>
<organism evidence="2 3">
    <name type="scientific">Plasmodium yoelii 17X</name>
    <dbReference type="NCBI Taxonomy" id="1323249"/>
    <lineage>
        <taxon>Eukaryota</taxon>
        <taxon>Sar</taxon>
        <taxon>Alveolata</taxon>
        <taxon>Apicomplexa</taxon>
        <taxon>Aconoidasida</taxon>
        <taxon>Haemosporida</taxon>
        <taxon>Plasmodiidae</taxon>
        <taxon>Plasmodium</taxon>
        <taxon>Plasmodium (Vinckeia)</taxon>
    </lineage>
</organism>
<dbReference type="OrthoDB" id="10305601at2759"/>
<evidence type="ECO:0008006" key="4">
    <source>
        <dbReference type="Google" id="ProtNLM"/>
    </source>
</evidence>
<evidence type="ECO:0000313" key="3">
    <source>
        <dbReference type="Proteomes" id="UP000018538"/>
    </source>
</evidence>
<sequence>MNKFYIQIIFFLLTISLYVNNKALATELAPKTSTTSNSTHHYYTPEEIYEKNKHLLCTNPEETINAENLMNEAVTHLEYHAKSDDGYELYGKNHYSRMFFYKKKHKDHTDVLKITFKVYGSDMYNQVVNMFWDPDHATFVNKDSVKIARVYTPNLVMIQQRYKKKFGRRQKYFHALATKVEISEDATIIAYSSADINDHNSKNTKYFENTIIENANLFKTDIDSEDDIKNGKLKKTFVNLAGYLIENKDKFVNITYVESVSDIQILIT</sequence>
<dbReference type="NCBIfam" id="TIGR01599">
    <property type="entry name" value="PYST-A"/>
    <property type="match status" value="1"/>
</dbReference>
<dbReference type="EMBL" id="KI635808">
    <property type="protein sequence ID" value="ETB57027.1"/>
    <property type="molecule type" value="Genomic_DNA"/>
</dbReference>
<evidence type="ECO:0000313" key="2">
    <source>
        <dbReference type="EMBL" id="ETB57027.1"/>
    </source>
</evidence>
<name>V7PE37_PLAYE</name>
<reference evidence="2 3" key="1">
    <citation type="submission" date="2013-11" db="EMBL/GenBank/DDBJ databases">
        <title>The Genome Sequence of Plasmodium yoelii 17X.</title>
        <authorList>
            <consortium name="The Broad Institute Genomics Platform"/>
            <consortium name="The Broad Institute Genome Sequencing Center for Infectious Disease"/>
            <person name="Neafsey D."/>
            <person name="Adams J."/>
            <person name="Walker B."/>
            <person name="Young S.K."/>
            <person name="Zeng Q."/>
            <person name="Gargeya S."/>
            <person name="Fitzgerald M."/>
            <person name="Haas B."/>
            <person name="Abouelleil A."/>
            <person name="Alvarado L."/>
            <person name="Chapman S.B."/>
            <person name="Gainer-Dewar J."/>
            <person name="Goldberg J."/>
            <person name="Griggs A."/>
            <person name="Gujja S."/>
            <person name="Hansen M."/>
            <person name="Howarth C."/>
            <person name="Imamovic A."/>
            <person name="Ireland A."/>
            <person name="Larimer J."/>
            <person name="McCowan C."/>
            <person name="Murphy C."/>
            <person name="Pearson M."/>
            <person name="Poon T.W."/>
            <person name="Priest M."/>
            <person name="Roberts A."/>
            <person name="Saif S."/>
            <person name="Shea T."/>
            <person name="Sykes S."/>
            <person name="Wortman J."/>
            <person name="Nusbaum C."/>
            <person name="Birren B."/>
        </authorList>
    </citation>
    <scope>NUCLEOTIDE SEQUENCE [LARGE SCALE GENOMIC DNA]</scope>
    <source>
        <strain evidence="2 3">17X</strain>
    </source>
</reference>
<evidence type="ECO:0000256" key="1">
    <source>
        <dbReference type="SAM" id="SignalP"/>
    </source>
</evidence>